<organism evidence="1">
    <name type="scientific">Rhizophora mucronata</name>
    <name type="common">Asiatic mangrove</name>
    <dbReference type="NCBI Taxonomy" id="61149"/>
    <lineage>
        <taxon>Eukaryota</taxon>
        <taxon>Viridiplantae</taxon>
        <taxon>Streptophyta</taxon>
        <taxon>Embryophyta</taxon>
        <taxon>Tracheophyta</taxon>
        <taxon>Spermatophyta</taxon>
        <taxon>Magnoliopsida</taxon>
        <taxon>eudicotyledons</taxon>
        <taxon>Gunneridae</taxon>
        <taxon>Pentapetalae</taxon>
        <taxon>rosids</taxon>
        <taxon>fabids</taxon>
        <taxon>Malpighiales</taxon>
        <taxon>Rhizophoraceae</taxon>
        <taxon>Rhizophora</taxon>
    </lineage>
</organism>
<dbReference type="AlphaFoldDB" id="A0A2P2PF92"/>
<reference evidence="1" key="1">
    <citation type="submission" date="2018-02" db="EMBL/GenBank/DDBJ databases">
        <title>Rhizophora mucronata_Transcriptome.</title>
        <authorList>
            <person name="Meera S.P."/>
            <person name="Sreeshan A."/>
            <person name="Augustine A."/>
        </authorList>
    </citation>
    <scope>NUCLEOTIDE SEQUENCE</scope>
    <source>
        <tissue evidence="1">Leaf</tissue>
    </source>
</reference>
<evidence type="ECO:0000313" key="1">
    <source>
        <dbReference type="EMBL" id="MBX53413.1"/>
    </source>
</evidence>
<sequence length="48" mass="5473">MRNSSFSDYISTLVDLDLLTENNQIASIITLLSFNLDVSQFWEFSNGL</sequence>
<proteinExistence type="predicted"/>
<accession>A0A2P2PF92</accession>
<dbReference type="EMBL" id="GGEC01072929">
    <property type="protein sequence ID" value="MBX53413.1"/>
    <property type="molecule type" value="Transcribed_RNA"/>
</dbReference>
<name>A0A2P2PF92_RHIMU</name>
<protein>
    <submittedName>
        <fullName evidence="1">Uncharacterized protein</fullName>
    </submittedName>
</protein>